<gene>
    <name evidence="1" type="ORF">CELE_F52G3.7</name>
    <name evidence="1 3" type="ORF">F52G3.7</name>
</gene>
<dbReference type="AGR" id="WB:WBGene00303060"/>
<name>A0A2K5AU08_CAEEL</name>
<dbReference type="InParanoid" id="A0A2K5AU08"/>
<dbReference type="Proteomes" id="UP000001940">
    <property type="component" value="Chromosome X"/>
</dbReference>
<sequence>MDLRLCLFL</sequence>
<protein>
    <submittedName>
        <fullName evidence="1">Uncharacterized protein</fullName>
    </submittedName>
</protein>
<reference evidence="1 2" key="1">
    <citation type="journal article" date="1998" name="Science">
        <title>Genome sequence of the nematode C. elegans: a platform for investigating biology.</title>
        <authorList>
            <consortium name="The C. elegans sequencing consortium"/>
            <person name="Sulson J.E."/>
            <person name="Waterston R."/>
        </authorList>
    </citation>
    <scope>NUCLEOTIDE SEQUENCE [LARGE SCALE GENOMIC DNA]</scope>
    <source>
        <strain evidence="1 2">Bristol N2</strain>
    </source>
</reference>
<evidence type="ECO:0000313" key="1">
    <source>
        <dbReference type="EMBL" id="SPC48669.2"/>
    </source>
</evidence>
<dbReference type="EMBL" id="BX284606">
    <property type="protein sequence ID" value="SPC48669.2"/>
    <property type="molecule type" value="Genomic_DNA"/>
</dbReference>
<evidence type="ECO:0000313" key="3">
    <source>
        <dbReference type="WormBase" id="F52G3.7"/>
    </source>
</evidence>
<accession>A0A2K5AU08</accession>
<dbReference type="WormBase" id="F52G3.7">
    <property type="protein sequence ID" value="CE52515"/>
    <property type="gene ID" value="WBGene00303060"/>
</dbReference>
<keyword evidence="2" id="KW-1185">Reference proteome</keyword>
<dbReference type="OrthoDB" id="1939715at2759"/>
<proteinExistence type="predicted"/>
<evidence type="ECO:0000313" key="2">
    <source>
        <dbReference type="Proteomes" id="UP000001940"/>
    </source>
</evidence>
<organism evidence="1 2">
    <name type="scientific">Caenorhabditis elegans</name>
    <dbReference type="NCBI Taxonomy" id="6239"/>
    <lineage>
        <taxon>Eukaryota</taxon>
        <taxon>Metazoa</taxon>
        <taxon>Ecdysozoa</taxon>
        <taxon>Nematoda</taxon>
        <taxon>Chromadorea</taxon>
        <taxon>Rhabditida</taxon>
        <taxon>Rhabditina</taxon>
        <taxon>Rhabditomorpha</taxon>
        <taxon>Rhabditoidea</taxon>
        <taxon>Rhabditidae</taxon>
        <taxon>Peloderinae</taxon>
        <taxon>Caenorhabditis</taxon>
    </lineage>
</organism>